<protein>
    <submittedName>
        <fullName evidence="2">Transcriptional regulator</fullName>
    </submittedName>
</protein>
<dbReference type="InterPro" id="IPR036388">
    <property type="entry name" value="WH-like_DNA-bd_sf"/>
</dbReference>
<comment type="caution">
    <text evidence="2">The sequence shown here is derived from an EMBL/GenBank/DDBJ whole genome shotgun (WGS) entry which is preliminary data.</text>
</comment>
<gene>
    <name evidence="2" type="ORF">COY52_03170</name>
</gene>
<accession>A0A2M7SE29</accession>
<dbReference type="Gene3D" id="3.30.565.60">
    <property type="match status" value="1"/>
</dbReference>
<dbReference type="Gene3D" id="3.30.950.30">
    <property type="entry name" value="Schlafen, AAA domain"/>
    <property type="match status" value="1"/>
</dbReference>
<name>A0A2M7SE29_9BACT</name>
<sequence length="448" mass="50686">MKFKENETIELKKSTSELKEAIISISSILNKHGKGTVYFGIEDDGKVVGQQIGKSTVKDISKWITDHIDPKIYPDIKVQKIVGKDCIVINFNGHENLYSAFGRFYLRAGDENKKLSTKEVERLIAKKQNYIYSWGFQVSEIPVSVVDVPAIRAFIKKGREAGRISCAFDTARNVLNKLNLVKGNKLLNAGKVLFCKNNSLEVRAAIFATNEKTTFLDIQLFKGTLFDLINQCEAYIKEHINWSAEIVGFKRVETPEVPVNAVREAIVNSLCHRDFDNLGGNEIAIYKNRIEIYNPGQFPYDYSPDDFIRGKEKSLPRNPLIADTFYLTKDIEKWGSGLKRISDECRVSGVKVEFNKIKSGFVVIFYRPQIEKGIEKVGDEGVNEGVNEGVKFPLEYIRKNPGKRAPYIAGMLKVPLKTLERWLKKLKAKGKIKYEGSSKTGGYYVVGQ</sequence>
<evidence type="ECO:0000313" key="3">
    <source>
        <dbReference type="Proteomes" id="UP000229307"/>
    </source>
</evidence>
<dbReference type="InterPro" id="IPR038475">
    <property type="entry name" value="RecG_C_sf"/>
</dbReference>
<dbReference type="InterPro" id="IPR038461">
    <property type="entry name" value="Schlafen_AlbA_2_dom_sf"/>
</dbReference>
<proteinExistence type="predicted"/>
<dbReference type="Gene3D" id="1.10.10.10">
    <property type="entry name" value="Winged helix-like DNA-binding domain superfamily/Winged helix DNA-binding domain"/>
    <property type="match status" value="1"/>
</dbReference>
<feature type="domain" description="Schlafen AlbA-2" evidence="1">
    <location>
        <begin position="5"/>
        <end position="115"/>
    </location>
</feature>
<organism evidence="2 3">
    <name type="scientific">Candidatus Desantisbacteria bacterium CG_4_10_14_0_8_um_filter_48_22</name>
    <dbReference type="NCBI Taxonomy" id="1974543"/>
    <lineage>
        <taxon>Bacteria</taxon>
        <taxon>Candidatus Desantisiibacteriota</taxon>
    </lineage>
</organism>
<evidence type="ECO:0000259" key="1">
    <source>
        <dbReference type="Pfam" id="PF04326"/>
    </source>
</evidence>
<dbReference type="PANTHER" id="PTHR30595">
    <property type="entry name" value="GLPR-RELATED TRANSCRIPTIONAL REPRESSOR"/>
    <property type="match status" value="1"/>
</dbReference>
<reference evidence="3" key="1">
    <citation type="submission" date="2017-09" db="EMBL/GenBank/DDBJ databases">
        <title>Depth-based differentiation of microbial function through sediment-hosted aquifers and enrichment of novel symbionts in the deep terrestrial subsurface.</title>
        <authorList>
            <person name="Probst A.J."/>
            <person name="Ladd B."/>
            <person name="Jarett J.K."/>
            <person name="Geller-Mcgrath D.E."/>
            <person name="Sieber C.M.K."/>
            <person name="Emerson J.B."/>
            <person name="Anantharaman K."/>
            <person name="Thomas B.C."/>
            <person name="Malmstrom R."/>
            <person name="Stieglmeier M."/>
            <person name="Klingl A."/>
            <person name="Woyke T."/>
            <person name="Ryan C.M."/>
            <person name="Banfield J.F."/>
        </authorList>
    </citation>
    <scope>NUCLEOTIDE SEQUENCE [LARGE SCALE GENOMIC DNA]</scope>
</reference>
<evidence type="ECO:0000313" key="2">
    <source>
        <dbReference type="EMBL" id="PIZ17731.1"/>
    </source>
</evidence>
<dbReference type="InterPro" id="IPR007421">
    <property type="entry name" value="Schlafen_AlbA_2_dom"/>
</dbReference>
<dbReference type="Pfam" id="PF13749">
    <property type="entry name" value="HATPase_c_4"/>
    <property type="match status" value="1"/>
</dbReference>
<dbReference type="PANTHER" id="PTHR30595:SF6">
    <property type="entry name" value="SCHLAFEN ALBA-2 DOMAIN-CONTAINING PROTEIN"/>
    <property type="match status" value="1"/>
</dbReference>
<dbReference type="Proteomes" id="UP000229307">
    <property type="component" value="Unassembled WGS sequence"/>
</dbReference>
<dbReference type="AlphaFoldDB" id="A0A2M7SE29"/>
<dbReference type="EMBL" id="PFMR01000089">
    <property type="protein sequence ID" value="PIZ17731.1"/>
    <property type="molecule type" value="Genomic_DNA"/>
</dbReference>
<dbReference type="Pfam" id="PF04326">
    <property type="entry name" value="SLFN_AlbA_2"/>
    <property type="match status" value="1"/>
</dbReference>